<reference evidence="1 2" key="1">
    <citation type="submission" date="2021-06" db="EMBL/GenBank/DDBJ databases">
        <title>Caerostris darwini draft genome.</title>
        <authorList>
            <person name="Kono N."/>
            <person name="Arakawa K."/>
        </authorList>
    </citation>
    <scope>NUCLEOTIDE SEQUENCE [LARGE SCALE GENOMIC DNA]</scope>
</reference>
<protein>
    <submittedName>
        <fullName evidence="1">Uncharacterized protein</fullName>
    </submittedName>
</protein>
<sequence length="86" mass="9341">MLLSPSPLVPRRTGRKRRCAMKNNDCLSIHGVPLAGEGEGMESIKSDPISGWPNSSCCVRKIWAVISPCFLEVTASDEQLTVALEV</sequence>
<dbReference type="Proteomes" id="UP001054837">
    <property type="component" value="Unassembled WGS sequence"/>
</dbReference>
<dbReference type="AlphaFoldDB" id="A0AAV4SL54"/>
<organism evidence="1 2">
    <name type="scientific">Caerostris darwini</name>
    <dbReference type="NCBI Taxonomy" id="1538125"/>
    <lineage>
        <taxon>Eukaryota</taxon>
        <taxon>Metazoa</taxon>
        <taxon>Ecdysozoa</taxon>
        <taxon>Arthropoda</taxon>
        <taxon>Chelicerata</taxon>
        <taxon>Arachnida</taxon>
        <taxon>Araneae</taxon>
        <taxon>Araneomorphae</taxon>
        <taxon>Entelegynae</taxon>
        <taxon>Araneoidea</taxon>
        <taxon>Araneidae</taxon>
        <taxon>Caerostris</taxon>
    </lineage>
</organism>
<gene>
    <name evidence="1" type="ORF">CDAR_386111</name>
</gene>
<keyword evidence="2" id="KW-1185">Reference proteome</keyword>
<evidence type="ECO:0000313" key="2">
    <source>
        <dbReference type="Proteomes" id="UP001054837"/>
    </source>
</evidence>
<proteinExistence type="predicted"/>
<evidence type="ECO:0000313" key="1">
    <source>
        <dbReference type="EMBL" id="GIY33714.1"/>
    </source>
</evidence>
<dbReference type="EMBL" id="BPLQ01007976">
    <property type="protein sequence ID" value="GIY33714.1"/>
    <property type="molecule type" value="Genomic_DNA"/>
</dbReference>
<name>A0AAV4SL54_9ARAC</name>
<accession>A0AAV4SL54</accession>
<comment type="caution">
    <text evidence="1">The sequence shown here is derived from an EMBL/GenBank/DDBJ whole genome shotgun (WGS) entry which is preliminary data.</text>
</comment>